<evidence type="ECO:0000259" key="1">
    <source>
        <dbReference type="Pfam" id="PF24925"/>
    </source>
</evidence>
<dbReference type="Proteomes" id="UP000265520">
    <property type="component" value="Unassembled WGS sequence"/>
</dbReference>
<comment type="caution">
    <text evidence="2">The sequence shown here is derived from an EMBL/GenBank/DDBJ whole genome shotgun (WGS) entry which is preliminary data.</text>
</comment>
<name>A0A392PWQ3_9FABA</name>
<dbReference type="InterPro" id="IPR056648">
    <property type="entry name" value="DUF7746"/>
</dbReference>
<accession>A0A392PWQ3</accession>
<dbReference type="PANTHER" id="PTHR33054:SF9">
    <property type="entry name" value="CCHC-TYPE DOMAIN-CONTAINING PROTEIN"/>
    <property type="match status" value="1"/>
</dbReference>
<protein>
    <recommendedName>
        <fullName evidence="1">DUF7746 domain-containing protein</fullName>
    </recommendedName>
</protein>
<dbReference type="Pfam" id="PF24925">
    <property type="entry name" value="DUF7746"/>
    <property type="match status" value="1"/>
</dbReference>
<reference evidence="2 3" key="1">
    <citation type="journal article" date="2018" name="Front. Plant Sci.">
        <title>Red Clover (Trifolium pratense) and Zigzag Clover (T. medium) - A Picture of Genomic Similarities and Differences.</title>
        <authorList>
            <person name="Dluhosova J."/>
            <person name="Istvanek J."/>
            <person name="Nedelnik J."/>
            <person name="Repkova J."/>
        </authorList>
    </citation>
    <scope>NUCLEOTIDE SEQUENCE [LARGE SCALE GENOMIC DNA]</scope>
    <source>
        <strain evidence="3">cv. 10/8</strain>
        <tissue evidence="2">Leaf</tissue>
    </source>
</reference>
<feature type="domain" description="DUF7746" evidence="1">
    <location>
        <begin position="92"/>
        <end position="168"/>
    </location>
</feature>
<proteinExistence type="predicted"/>
<organism evidence="2 3">
    <name type="scientific">Trifolium medium</name>
    <dbReference type="NCBI Taxonomy" id="97028"/>
    <lineage>
        <taxon>Eukaryota</taxon>
        <taxon>Viridiplantae</taxon>
        <taxon>Streptophyta</taxon>
        <taxon>Embryophyta</taxon>
        <taxon>Tracheophyta</taxon>
        <taxon>Spermatophyta</taxon>
        <taxon>Magnoliopsida</taxon>
        <taxon>eudicotyledons</taxon>
        <taxon>Gunneridae</taxon>
        <taxon>Pentapetalae</taxon>
        <taxon>rosids</taxon>
        <taxon>fabids</taxon>
        <taxon>Fabales</taxon>
        <taxon>Fabaceae</taxon>
        <taxon>Papilionoideae</taxon>
        <taxon>50 kb inversion clade</taxon>
        <taxon>NPAAA clade</taxon>
        <taxon>Hologalegina</taxon>
        <taxon>IRL clade</taxon>
        <taxon>Trifolieae</taxon>
        <taxon>Trifolium</taxon>
    </lineage>
</organism>
<dbReference type="AlphaFoldDB" id="A0A392PWQ3"/>
<sequence>SSNDEFVQALEEKLKQLRLNVISQNSESSNSDISDTEDIDQLANMFADNKINETEAVVNPIYASKPVEKYYYKRPSPQDLLFEETEPYQNSYSGKAIYEWNIDGLNDKQIIDTIHRIIMYPTVCKQQGNSDSSIVSFITTGFVGQLRGWWDHYLTDVQKREILNHKKLIKAEGASSSTAIITTREEDAVYTLCLSILQHFVGTNIPIAKKLQTLLQNL</sequence>
<evidence type="ECO:0000313" key="2">
    <source>
        <dbReference type="EMBL" id="MCI16092.1"/>
    </source>
</evidence>
<dbReference type="EMBL" id="LXQA010099381">
    <property type="protein sequence ID" value="MCI16092.1"/>
    <property type="molecule type" value="Genomic_DNA"/>
</dbReference>
<feature type="non-terminal residue" evidence="2">
    <location>
        <position position="218"/>
    </location>
</feature>
<dbReference type="PANTHER" id="PTHR33054">
    <property type="entry name" value="CCHC-TYPE DOMAIN-CONTAINING PROTEIN"/>
    <property type="match status" value="1"/>
</dbReference>
<feature type="non-terminal residue" evidence="2">
    <location>
        <position position="1"/>
    </location>
</feature>
<keyword evidence="3" id="KW-1185">Reference proteome</keyword>
<evidence type="ECO:0000313" key="3">
    <source>
        <dbReference type="Proteomes" id="UP000265520"/>
    </source>
</evidence>